<organism evidence="5 6">
    <name type="scientific">Pedobacter kyungheensis</name>
    <dbReference type="NCBI Taxonomy" id="1069985"/>
    <lineage>
        <taxon>Bacteria</taxon>
        <taxon>Pseudomonadati</taxon>
        <taxon>Bacteroidota</taxon>
        <taxon>Sphingobacteriia</taxon>
        <taxon>Sphingobacteriales</taxon>
        <taxon>Sphingobacteriaceae</taxon>
        <taxon>Pedobacter</taxon>
    </lineage>
</organism>
<evidence type="ECO:0000313" key="5">
    <source>
        <dbReference type="EMBL" id="KIA87891.1"/>
    </source>
</evidence>
<sequence>MLDKFDLDILAFMQANNQISQRHIGDQIGLSAAAVQRRIKRLREDGFIAADISVIDRNLTGSQITIIVEIFLVSEEIELIDQMKKTFKETPEIQQCYYVTGESDFFLIVVVPTMSEYEKLTRRLFFSNANIKRFRTVVAMGLEKIGLDIPLQYLVQQL</sequence>
<dbReference type="InterPro" id="IPR019887">
    <property type="entry name" value="Tscrpt_reg_AsnC/Lrp_C"/>
</dbReference>
<gene>
    <name evidence="5" type="ORF">OC25_26565</name>
</gene>
<dbReference type="RefSeq" id="WP_039483596.1">
    <property type="nucleotide sequence ID" value="NZ_JSYN01000061.1"/>
</dbReference>
<keyword evidence="3" id="KW-0804">Transcription</keyword>
<evidence type="ECO:0000256" key="2">
    <source>
        <dbReference type="ARBA" id="ARBA00023125"/>
    </source>
</evidence>
<dbReference type="Gene3D" id="1.10.10.10">
    <property type="entry name" value="Winged helix-like DNA-binding domain superfamily/Winged helix DNA-binding domain"/>
    <property type="match status" value="1"/>
</dbReference>
<dbReference type="InterPro" id="IPR011008">
    <property type="entry name" value="Dimeric_a/b-barrel"/>
</dbReference>
<dbReference type="PANTHER" id="PTHR30154">
    <property type="entry name" value="LEUCINE-RESPONSIVE REGULATORY PROTEIN"/>
    <property type="match status" value="1"/>
</dbReference>
<keyword evidence="2" id="KW-0238">DNA-binding</keyword>
<accession>A0A0C1CUC8</accession>
<evidence type="ECO:0000259" key="4">
    <source>
        <dbReference type="PROSITE" id="PS50956"/>
    </source>
</evidence>
<dbReference type="GO" id="GO:0043200">
    <property type="term" value="P:response to amino acid"/>
    <property type="evidence" value="ECO:0007669"/>
    <property type="project" value="TreeGrafter"/>
</dbReference>
<dbReference type="Proteomes" id="UP000031246">
    <property type="component" value="Unassembled WGS sequence"/>
</dbReference>
<dbReference type="EMBL" id="JSYN01000061">
    <property type="protein sequence ID" value="KIA87891.1"/>
    <property type="molecule type" value="Genomic_DNA"/>
</dbReference>
<evidence type="ECO:0000256" key="3">
    <source>
        <dbReference type="ARBA" id="ARBA00023163"/>
    </source>
</evidence>
<dbReference type="GO" id="GO:0005829">
    <property type="term" value="C:cytosol"/>
    <property type="evidence" value="ECO:0007669"/>
    <property type="project" value="TreeGrafter"/>
</dbReference>
<feature type="domain" description="HTH asnC-type" evidence="4">
    <location>
        <begin position="2"/>
        <end position="63"/>
    </location>
</feature>
<proteinExistence type="predicted"/>
<evidence type="ECO:0000313" key="6">
    <source>
        <dbReference type="Proteomes" id="UP000031246"/>
    </source>
</evidence>
<dbReference type="Gene3D" id="3.30.70.920">
    <property type="match status" value="1"/>
</dbReference>
<evidence type="ECO:0000256" key="1">
    <source>
        <dbReference type="ARBA" id="ARBA00023015"/>
    </source>
</evidence>
<dbReference type="PRINTS" id="PR00033">
    <property type="entry name" value="HTHASNC"/>
</dbReference>
<keyword evidence="6" id="KW-1185">Reference proteome</keyword>
<protein>
    <submittedName>
        <fullName evidence="5">AsnC family transcriptional regulator</fullName>
    </submittedName>
</protein>
<dbReference type="InterPro" id="IPR036390">
    <property type="entry name" value="WH_DNA-bd_sf"/>
</dbReference>
<dbReference type="SUPFAM" id="SSF54909">
    <property type="entry name" value="Dimeric alpha+beta barrel"/>
    <property type="match status" value="1"/>
</dbReference>
<comment type="caution">
    <text evidence="5">The sequence shown here is derived from an EMBL/GenBank/DDBJ whole genome shotgun (WGS) entry which is preliminary data.</text>
</comment>
<dbReference type="InterPro" id="IPR019888">
    <property type="entry name" value="Tscrpt_reg_AsnC-like"/>
</dbReference>
<dbReference type="SMART" id="SM00344">
    <property type="entry name" value="HTH_ASNC"/>
    <property type="match status" value="1"/>
</dbReference>
<reference evidence="5 6" key="1">
    <citation type="submission" date="2014-10" db="EMBL/GenBank/DDBJ databases">
        <title>Pedobacter Kyungheensis.</title>
        <authorList>
            <person name="Anderson B.M."/>
            <person name="Newman J.D."/>
        </authorList>
    </citation>
    <scope>NUCLEOTIDE SEQUENCE [LARGE SCALE GENOMIC DNA]</scope>
    <source>
        <strain evidence="5 6">KACC 16221</strain>
    </source>
</reference>
<dbReference type="OrthoDB" id="9800326at2"/>
<dbReference type="AlphaFoldDB" id="A0A0C1CUC8"/>
<dbReference type="Pfam" id="PF13412">
    <property type="entry name" value="HTH_24"/>
    <property type="match status" value="1"/>
</dbReference>
<dbReference type="SUPFAM" id="SSF46785">
    <property type="entry name" value="Winged helix' DNA-binding domain"/>
    <property type="match status" value="1"/>
</dbReference>
<dbReference type="PROSITE" id="PS50956">
    <property type="entry name" value="HTH_ASNC_2"/>
    <property type="match status" value="1"/>
</dbReference>
<keyword evidence="1" id="KW-0805">Transcription regulation</keyword>
<dbReference type="InterPro" id="IPR036388">
    <property type="entry name" value="WH-like_DNA-bd_sf"/>
</dbReference>
<name>A0A0C1CUC8_9SPHI</name>
<dbReference type="PANTHER" id="PTHR30154:SF34">
    <property type="entry name" value="TRANSCRIPTIONAL REGULATOR AZLB"/>
    <property type="match status" value="1"/>
</dbReference>
<dbReference type="InterPro" id="IPR000485">
    <property type="entry name" value="AsnC-type_HTH_dom"/>
</dbReference>
<dbReference type="Pfam" id="PF01037">
    <property type="entry name" value="AsnC_trans_reg"/>
    <property type="match status" value="1"/>
</dbReference>
<dbReference type="GO" id="GO:0043565">
    <property type="term" value="F:sequence-specific DNA binding"/>
    <property type="evidence" value="ECO:0007669"/>
    <property type="project" value="InterPro"/>
</dbReference>